<name>I7LT44_TETTS</name>
<dbReference type="GeneID" id="7831865"/>
<dbReference type="InParanoid" id="I7LT44"/>
<dbReference type="KEGG" id="tet:TTHERM_00715980"/>
<feature type="compositionally biased region" description="Low complexity" evidence="1">
    <location>
        <begin position="102"/>
        <end position="133"/>
    </location>
</feature>
<feature type="region of interest" description="Disordered" evidence="1">
    <location>
        <begin position="44"/>
        <end position="268"/>
    </location>
</feature>
<feature type="compositionally biased region" description="Polar residues" evidence="1">
    <location>
        <begin position="185"/>
        <end position="197"/>
    </location>
</feature>
<feature type="compositionally biased region" description="Polar residues" evidence="1">
    <location>
        <begin position="139"/>
        <end position="154"/>
    </location>
</feature>
<dbReference type="AlphaFoldDB" id="I7LT44"/>
<reference evidence="3" key="1">
    <citation type="journal article" date="2006" name="PLoS Biol.">
        <title>Macronuclear genome sequence of the ciliate Tetrahymena thermophila, a model eukaryote.</title>
        <authorList>
            <person name="Eisen J.A."/>
            <person name="Coyne R.S."/>
            <person name="Wu M."/>
            <person name="Wu D."/>
            <person name="Thiagarajan M."/>
            <person name="Wortman J.R."/>
            <person name="Badger J.H."/>
            <person name="Ren Q."/>
            <person name="Amedeo P."/>
            <person name="Jones K.M."/>
            <person name="Tallon L.J."/>
            <person name="Delcher A.L."/>
            <person name="Salzberg S.L."/>
            <person name="Silva J.C."/>
            <person name="Haas B.J."/>
            <person name="Majoros W.H."/>
            <person name="Farzad M."/>
            <person name="Carlton J.M."/>
            <person name="Smith R.K. Jr."/>
            <person name="Garg J."/>
            <person name="Pearlman R.E."/>
            <person name="Karrer K.M."/>
            <person name="Sun L."/>
            <person name="Manning G."/>
            <person name="Elde N.C."/>
            <person name="Turkewitz A.P."/>
            <person name="Asai D.J."/>
            <person name="Wilkes D.E."/>
            <person name="Wang Y."/>
            <person name="Cai H."/>
            <person name="Collins K."/>
            <person name="Stewart B.A."/>
            <person name="Lee S.R."/>
            <person name="Wilamowska K."/>
            <person name="Weinberg Z."/>
            <person name="Ruzzo W.L."/>
            <person name="Wloga D."/>
            <person name="Gaertig J."/>
            <person name="Frankel J."/>
            <person name="Tsao C.-C."/>
            <person name="Gorovsky M.A."/>
            <person name="Keeling P.J."/>
            <person name="Waller R.F."/>
            <person name="Patron N.J."/>
            <person name="Cherry J.M."/>
            <person name="Stover N.A."/>
            <person name="Krieger C.J."/>
            <person name="del Toro C."/>
            <person name="Ryder H.F."/>
            <person name="Williamson S.C."/>
            <person name="Barbeau R.A."/>
            <person name="Hamilton E.P."/>
            <person name="Orias E."/>
        </authorList>
    </citation>
    <scope>NUCLEOTIDE SEQUENCE [LARGE SCALE GENOMIC DNA]</scope>
    <source>
        <strain evidence="3">SB210</strain>
    </source>
</reference>
<dbReference type="STRING" id="312017.I7LT44"/>
<gene>
    <name evidence="2" type="ORF">TTHERM_00715980</name>
</gene>
<evidence type="ECO:0000313" key="2">
    <source>
        <dbReference type="EMBL" id="EAR84292.1"/>
    </source>
</evidence>
<dbReference type="RefSeq" id="XP_001031955.1">
    <property type="nucleotide sequence ID" value="XM_001031955.1"/>
</dbReference>
<protein>
    <submittedName>
        <fullName evidence="2">Uncharacterized protein</fullName>
    </submittedName>
</protein>
<proteinExistence type="predicted"/>
<feature type="compositionally biased region" description="Basic and acidic residues" evidence="1">
    <location>
        <begin position="227"/>
        <end position="268"/>
    </location>
</feature>
<evidence type="ECO:0000256" key="1">
    <source>
        <dbReference type="SAM" id="MobiDB-lite"/>
    </source>
</evidence>
<feature type="compositionally biased region" description="Basic and acidic residues" evidence="1">
    <location>
        <begin position="47"/>
        <end position="101"/>
    </location>
</feature>
<organism evidence="2 3">
    <name type="scientific">Tetrahymena thermophila (strain SB210)</name>
    <dbReference type="NCBI Taxonomy" id="312017"/>
    <lineage>
        <taxon>Eukaryota</taxon>
        <taxon>Sar</taxon>
        <taxon>Alveolata</taxon>
        <taxon>Ciliophora</taxon>
        <taxon>Intramacronucleata</taxon>
        <taxon>Oligohymenophorea</taxon>
        <taxon>Hymenostomatida</taxon>
        <taxon>Tetrahymenina</taxon>
        <taxon>Tetrahymenidae</taxon>
        <taxon>Tetrahymena</taxon>
    </lineage>
</organism>
<feature type="compositionally biased region" description="Basic and acidic residues" evidence="1">
    <location>
        <begin position="198"/>
        <end position="212"/>
    </location>
</feature>
<evidence type="ECO:0000313" key="3">
    <source>
        <dbReference type="Proteomes" id="UP000009168"/>
    </source>
</evidence>
<dbReference type="HOGENOM" id="CLU_365434_0_0_1"/>
<accession>I7LT44</accession>
<feature type="compositionally biased region" description="Basic and acidic residues" evidence="1">
    <location>
        <begin position="158"/>
        <end position="184"/>
    </location>
</feature>
<sequence length="764" mass="90025">MQRLVFEFQKTCDNNLSFDAFRHKIENQLRTNERQKIQLDSLLGLENTKRIQEKKKREELKQKKEEMERKKKEDEERQKRKEEKAKKKKEEEQKKKEEENRAANPAAAGATSSTLTSTNTNTTQPTGATTNIAAAPVDTSIQNKTSSNLDSTQPKANENNKNKEEKANNENKDNLNKSTKDEKSINQSLISNASNTQENKEKSEIENDEKLDFSQGDMSVLTALEEEEKKKKKEAEEKKKKVKEEEKKDEENKDASDKDKEKEKKKEEVNIGEAIMKNEHYEVFKKFNKMIGDDRITVPDTFLPDVQMKMLRQKAMNEVIDLDPNDIQYLFNELQSVRQTFDLFKKLVETIKRLDEKVELMEKNEENCLIISEDDILLYIKDYLEANEMAGIFLKNDIVRQTPFFEDFFEKILKYLETLSKMLKKRFFAFAKIEQNSLTINYGYLKNTMKKFSTPTLNLTQILKEIYTDLNSQILKYMLNQIVFIFETSEEEGSIKKFNRLDDSEDSFKITLDSTPEHIKDYMDILQNNAEKYFQVLIQISKIITTTPIETKIEELQDYLENKMEALMKETPDHFQKPEVLEILKNFDNQMNSLHESFVFDMKGMAENIETTKLEESLKKRLLSLKNQMYTQMKSLKDCSDKEDYNFFQEIILDHFMNINKETQKVIEKKKGNQNKRNCLEVIVMNYQLLSSLIELFENDLDDKSKSQIHYNCLYQIIKSVKEYFQSFIDLDAVQQDEIILQKALHTFTDIQFLECQIFDQLKS</sequence>
<dbReference type="Proteomes" id="UP000009168">
    <property type="component" value="Unassembled WGS sequence"/>
</dbReference>
<dbReference type="EMBL" id="GG662447">
    <property type="protein sequence ID" value="EAR84292.1"/>
    <property type="molecule type" value="Genomic_DNA"/>
</dbReference>
<keyword evidence="3" id="KW-1185">Reference proteome</keyword>